<dbReference type="SUPFAM" id="SSF48239">
    <property type="entry name" value="Terpenoid cyclases/Protein prenyltransferases"/>
    <property type="match status" value="1"/>
</dbReference>
<sequence length="938" mass="105148">MMGDLYEAAGALLSYLATGLKNESFFGCMSTSIYDTAWVSMVSKPSHGVRVWLFPKSFSYLLEHQSADGGWGGSSDLDRSLNTMAALLSLLKHNQQTQNLGCDEFPDRFQVQISRAIVWLDTHLRNLCIRRCADNVAFEVLLTSHLGFLASYGVKFHLPNLDDVLKLSAEKLNKLHVETIYLGQKDTILHSLEALVGIVDFDKLPTSLNRGSMMASPSSTAAYLINASNWDIEAEKYLLSVFEYGQGGSNGAFPSAYPTEIFETTWVFATLLEAGLHHTLSREESQSLAEILEGVLYKSGGILGFSHDILADADDTAKCLQCLNLLGRPTDLRPLITHFAGERHFKTYERERNCSLSANCNVLIALLSSTDPGIYKDSITKATTFICERWFGNLLVDKWNISREYSTHLITCAFTKLFQLSTAGKLGFISAKLREMDVPLVLVQVLSRTLIAQDRPSGSWGRKSHEISAYCILTLLELSKVPAMSKLVMKDLQDAVRKGRDFLGTDPTMWSPSSIWIEKVTYSSSVLTQAYCIAAMLAPLGFTDDLKMPSLGNPEKQASKLGSLFQSLPLFKRIPNRDLVLKCASIEGLKLMPYLEEKRLSIFTRSGLHAEKYLTTIPVAWTACNIMLGFPLSNNVLIEMLIVSMLNFQVDEFIESTCCLSKGPMGVERVIMEFIQDIFRAKRGGIDVYNFKNEPNDQPEDVSEHHCVLYTSLAQYIDAITGSRPAQSAQETLRWKLEEKLEAYLRAQVVSATLKTSQRPQHGEQTIDRISFIDWVRTTGADDTSCPYSFAFYLCAITTDQSFLDGKAFSPYEDYLLWDICSHLSTLCRMYNDYGSLARDRKEGQLNSIDFFQKIVQPSSSAVISQASGKRSLLLLAHHEREAVHQGLKRLRSDKELPKHVLPLLQLFINVTDLFGQIYVVKDIGTSTDRREDKKRES</sequence>
<protein>
    <submittedName>
        <fullName evidence="2">Ent-kaurene synthase</fullName>
    </submittedName>
</protein>
<evidence type="ECO:0000313" key="2">
    <source>
        <dbReference type="EMBL" id="KAF2661052.1"/>
    </source>
</evidence>
<comment type="similarity">
    <text evidence="1">Belongs to the terpene synthase family.</text>
</comment>
<accession>A0A6A6TMT0</accession>
<proteinExistence type="inferred from homology"/>
<organism evidence="2 3">
    <name type="scientific">Lophiostoma macrostomum CBS 122681</name>
    <dbReference type="NCBI Taxonomy" id="1314788"/>
    <lineage>
        <taxon>Eukaryota</taxon>
        <taxon>Fungi</taxon>
        <taxon>Dikarya</taxon>
        <taxon>Ascomycota</taxon>
        <taxon>Pezizomycotina</taxon>
        <taxon>Dothideomycetes</taxon>
        <taxon>Pleosporomycetidae</taxon>
        <taxon>Pleosporales</taxon>
        <taxon>Lophiostomataceae</taxon>
        <taxon>Lophiostoma</taxon>
    </lineage>
</organism>
<dbReference type="InterPro" id="IPR050148">
    <property type="entry name" value="Terpene_synthase-like"/>
</dbReference>
<dbReference type="OrthoDB" id="2343925at2759"/>
<dbReference type="PANTHER" id="PTHR31739:SF25">
    <property type="entry name" value="(E,E)-GERANYLLINALOOL SYNTHASE"/>
    <property type="match status" value="1"/>
</dbReference>
<dbReference type="PANTHER" id="PTHR31739">
    <property type="entry name" value="ENT-COPALYL DIPHOSPHATE SYNTHASE, CHLOROPLASTIC"/>
    <property type="match status" value="1"/>
</dbReference>
<dbReference type="GO" id="GO:0010333">
    <property type="term" value="F:terpene synthase activity"/>
    <property type="evidence" value="ECO:0007669"/>
    <property type="project" value="InterPro"/>
</dbReference>
<name>A0A6A6TMT0_9PLEO</name>
<dbReference type="GO" id="GO:0000287">
    <property type="term" value="F:magnesium ion binding"/>
    <property type="evidence" value="ECO:0007669"/>
    <property type="project" value="TreeGrafter"/>
</dbReference>
<dbReference type="AlphaFoldDB" id="A0A6A6TMT0"/>
<dbReference type="Gene3D" id="1.50.10.20">
    <property type="match status" value="1"/>
</dbReference>
<dbReference type="Proteomes" id="UP000799324">
    <property type="component" value="Unassembled WGS sequence"/>
</dbReference>
<keyword evidence="3" id="KW-1185">Reference proteome</keyword>
<evidence type="ECO:0000313" key="3">
    <source>
        <dbReference type="Proteomes" id="UP000799324"/>
    </source>
</evidence>
<dbReference type="InterPro" id="IPR008930">
    <property type="entry name" value="Terpenoid_cyclase/PrenylTrfase"/>
</dbReference>
<dbReference type="Gene3D" id="1.50.10.160">
    <property type="match status" value="1"/>
</dbReference>
<dbReference type="EMBL" id="MU004296">
    <property type="protein sequence ID" value="KAF2661052.1"/>
    <property type="molecule type" value="Genomic_DNA"/>
</dbReference>
<reference evidence="2" key="1">
    <citation type="journal article" date="2020" name="Stud. Mycol.">
        <title>101 Dothideomycetes genomes: a test case for predicting lifestyles and emergence of pathogens.</title>
        <authorList>
            <person name="Haridas S."/>
            <person name="Albert R."/>
            <person name="Binder M."/>
            <person name="Bloem J."/>
            <person name="Labutti K."/>
            <person name="Salamov A."/>
            <person name="Andreopoulos B."/>
            <person name="Baker S."/>
            <person name="Barry K."/>
            <person name="Bills G."/>
            <person name="Bluhm B."/>
            <person name="Cannon C."/>
            <person name="Castanera R."/>
            <person name="Culley D."/>
            <person name="Daum C."/>
            <person name="Ezra D."/>
            <person name="Gonzalez J."/>
            <person name="Henrissat B."/>
            <person name="Kuo A."/>
            <person name="Liang C."/>
            <person name="Lipzen A."/>
            <person name="Lutzoni F."/>
            <person name="Magnuson J."/>
            <person name="Mondo S."/>
            <person name="Nolan M."/>
            <person name="Ohm R."/>
            <person name="Pangilinan J."/>
            <person name="Park H.-J."/>
            <person name="Ramirez L."/>
            <person name="Alfaro M."/>
            <person name="Sun H."/>
            <person name="Tritt A."/>
            <person name="Yoshinaga Y."/>
            <person name="Zwiers L.-H."/>
            <person name="Turgeon B."/>
            <person name="Goodwin S."/>
            <person name="Spatafora J."/>
            <person name="Crous P."/>
            <person name="Grigoriev I."/>
        </authorList>
    </citation>
    <scope>NUCLEOTIDE SEQUENCE</scope>
    <source>
        <strain evidence="2">CBS 122681</strain>
    </source>
</reference>
<gene>
    <name evidence="2" type="ORF">K491DRAFT_674348</name>
</gene>
<dbReference type="GO" id="GO:0016102">
    <property type="term" value="P:diterpenoid biosynthetic process"/>
    <property type="evidence" value="ECO:0007669"/>
    <property type="project" value="TreeGrafter"/>
</dbReference>
<evidence type="ECO:0000256" key="1">
    <source>
        <dbReference type="ARBA" id="ARBA00006333"/>
    </source>
</evidence>